<gene>
    <name evidence="1" type="ORF">GCM10023149_10950</name>
</gene>
<dbReference type="EMBL" id="BAABFT010000002">
    <property type="protein sequence ID" value="GAA4314725.1"/>
    <property type="molecule type" value="Genomic_DNA"/>
</dbReference>
<dbReference type="RefSeq" id="WP_345210000.1">
    <property type="nucleotide sequence ID" value="NZ_BAABFT010000002.1"/>
</dbReference>
<reference evidence="2" key="1">
    <citation type="journal article" date="2019" name="Int. J. Syst. Evol. Microbiol.">
        <title>The Global Catalogue of Microorganisms (GCM) 10K type strain sequencing project: providing services to taxonomists for standard genome sequencing and annotation.</title>
        <authorList>
            <consortium name="The Broad Institute Genomics Platform"/>
            <consortium name="The Broad Institute Genome Sequencing Center for Infectious Disease"/>
            <person name="Wu L."/>
            <person name="Ma J."/>
        </authorList>
    </citation>
    <scope>NUCLEOTIDE SEQUENCE [LARGE SCALE GENOMIC DNA]</scope>
    <source>
        <strain evidence="2">JCM 17705</strain>
    </source>
</reference>
<dbReference type="Proteomes" id="UP001500582">
    <property type="component" value="Unassembled WGS sequence"/>
</dbReference>
<protein>
    <submittedName>
        <fullName evidence="1">Uncharacterized protein</fullName>
    </submittedName>
</protein>
<proteinExistence type="predicted"/>
<sequence length="236" mass="27426">MKKVNKKLPVSVLKELKEFVNPKLSETDKLFCVIDSEDYLFKTVDIDQTSDFYYTIEEYSTQNGYLLSYKPMNQNEVGVNRLYVKADKLSFYFKIWHDCLIAYAELEEDQDPFLTNLENQFLDGFNLSDESKNEPLKLNQIYYLEESLTKIENEIGHYVTPETAPNITEIIEDVEHLKSQLGRKSQEWVAKKLANILAKITKEGPDILKGIFKETGKQIMIQGIKFLLENGNMLIN</sequence>
<keyword evidence="2" id="KW-1185">Reference proteome</keyword>
<comment type="caution">
    <text evidence="1">The sequence shown here is derived from an EMBL/GenBank/DDBJ whole genome shotgun (WGS) entry which is preliminary data.</text>
</comment>
<evidence type="ECO:0000313" key="1">
    <source>
        <dbReference type="EMBL" id="GAA4314725.1"/>
    </source>
</evidence>
<evidence type="ECO:0000313" key="2">
    <source>
        <dbReference type="Proteomes" id="UP001500582"/>
    </source>
</evidence>
<organism evidence="1 2">
    <name type="scientific">Mucilaginibacter gynuensis</name>
    <dbReference type="NCBI Taxonomy" id="1302236"/>
    <lineage>
        <taxon>Bacteria</taxon>
        <taxon>Pseudomonadati</taxon>
        <taxon>Bacteroidota</taxon>
        <taxon>Sphingobacteriia</taxon>
        <taxon>Sphingobacteriales</taxon>
        <taxon>Sphingobacteriaceae</taxon>
        <taxon>Mucilaginibacter</taxon>
    </lineage>
</organism>
<accession>A0ABP8G0A4</accession>
<name>A0ABP8G0A4_9SPHI</name>